<evidence type="ECO:0000256" key="7">
    <source>
        <dbReference type="ARBA" id="ARBA00022989"/>
    </source>
</evidence>
<feature type="transmembrane region" description="Helical" evidence="9">
    <location>
        <begin position="292"/>
        <end position="310"/>
    </location>
</feature>
<evidence type="ECO:0000256" key="3">
    <source>
        <dbReference type="ARBA" id="ARBA00006263"/>
    </source>
</evidence>
<dbReference type="PANTHER" id="PTHR34308">
    <property type="entry name" value="COBALAMIN BIOSYNTHESIS PROTEIN CBIB"/>
    <property type="match status" value="1"/>
</dbReference>
<comment type="caution">
    <text evidence="10">The sequence shown here is derived from an EMBL/GenBank/DDBJ whole genome shotgun (WGS) entry which is preliminary data.</text>
</comment>
<dbReference type="Proteomes" id="UP000033874">
    <property type="component" value="Unassembled WGS sequence"/>
</dbReference>
<comment type="pathway">
    <text evidence="2 9">Cofactor biosynthesis; adenosylcobalamin biosynthesis.</text>
</comment>
<evidence type="ECO:0000256" key="8">
    <source>
        <dbReference type="ARBA" id="ARBA00023136"/>
    </source>
</evidence>
<organism evidence="10 11">
    <name type="scientific">Sphingobium chungbukense</name>
    <dbReference type="NCBI Taxonomy" id="56193"/>
    <lineage>
        <taxon>Bacteria</taxon>
        <taxon>Pseudomonadati</taxon>
        <taxon>Pseudomonadota</taxon>
        <taxon>Alphaproteobacteria</taxon>
        <taxon>Sphingomonadales</taxon>
        <taxon>Sphingomonadaceae</taxon>
        <taxon>Sphingobium</taxon>
    </lineage>
</organism>
<dbReference type="GO" id="GO:0009236">
    <property type="term" value="P:cobalamin biosynthetic process"/>
    <property type="evidence" value="ECO:0007669"/>
    <property type="project" value="UniProtKB-UniRule"/>
</dbReference>
<comment type="caution">
    <text evidence="9">Lacks conserved residue(s) required for the propagation of feature annotation.</text>
</comment>
<dbReference type="PATRIC" id="fig|56193.3.peg.2666"/>
<evidence type="ECO:0000313" key="11">
    <source>
        <dbReference type="Proteomes" id="UP000033874"/>
    </source>
</evidence>
<dbReference type="GO" id="GO:0005886">
    <property type="term" value="C:plasma membrane"/>
    <property type="evidence" value="ECO:0007669"/>
    <property type="project" value="UniProtKB-SubCell"/>
</dbReference>
<dbReference type="UniPathway" id="UPA00148"/>
<name>A0A0M3AP43_9SPHN</name>
<keyword evidence="8 9" id="KW-0472">Membrane</keyword>
<keyword evidence="6 9" id="KW-0812">Transmembrane</keyword>
<gene>
    <name evidence="9" type="primary">cobD</name>
    <name evidence="10" type="ORF">YP76_12805</name>
</gene>
<evidence type="ECO:0000256" key="4">
    <source>
        <dbReference type="ARBA" id="ARBA00022475"/>
    </source>
</evidence>
<feature type="transmembrane region" description="Helical" evidence="9">
    <location>
        <begin position="214"/>
        <end position="233"/>
    </location>
</feature>
<proteinExistence type="inferred from homology"/>
<evidence type="ECO:0000256" key="5">
    <source>
        <dbReference type="ARBA" id="ARBA00022573"/>
    </source>
</evidence>
<evidence type="ECO:0000313" key="10">
    <source>
        <dbReference type="EMBL" id="KKW91957.1"/>
    </source>
</evidence>
<dbReference type="GO" id="GO:0048472">
    <property type="term" value="F:threonine-phosphate decarboxylase activity"/>
    <property type="evidence" value="ECO:0007669"/>
    <property type="project" value="InterPro"/>
</dbReference>
<evidence type="ECO:0000256" key="2">
    <source>
        <dbReference type="ARBA" id="ARBA00004953"/>
    </source>
</evidence>
<feature type="transmembrane region" description="Helical" evidence="9">
    <location>
        <begin position="56"/>
        <end position="76"/>
    </location>
</feature>
<dbReference type="PANTHER" id="PTHR34308:SF1">
    <property type="entry name" value="COBALAMIN BIOSYNTHESIS PROTEIN CBIB"/>
    <property type="match status" value="1"/>
</dbReference>
<accession>A0A0M3AP43</accession>
<dbReference type="AlphaFoldDB" id="A0A0M3AP43"/>
<dbReference type="NCBIfam" id="TIGR00380">
    <property type="entry name" value="cobal_cbiB"/>
    <property type="match status" value="1"/>
</dbReference>
<comment type="subcellular location">
    <subcellularLocation>
        <location evidence="1 9">Cell membrane</location>
        <topology evidence="1 9">Multi-pass membrane protein</topology>
    </subcellularLocation>
</comment>
<keyword evidence="5 9" id="KW-0169">Cobalamin biosynthesis</keyword>
<keyword evidence="7 9" id="KW-1133">Transmembrane helix</keyword>
<dbReference type="RefSeq" id="WP_046763963.1">
    <property type="nucleotide sequence ID" value="NZ_LBIC01000005.1"/>
</dbReference>
<sequence>MAEPVALTALILDAALGWPGRLHERIGHPVGGFARIIDGVERRWNRTEGSDLARRWAGIGLLATLLVMAGGIGAAMEWGIRHWAGDFAWPWLALAAWPGLAQRSLYAHVVPVTRALAAGDLDAARRTVGWIVGRDTAVLDEAGVARAGIESLAESFCDGVVAPLFWLLMLGLPGLWAYKAVNTADSLVGHKEAPFTDFGWAAARFDDLLNWVPARLAGFLLCIAGCGGWAVLWRDHRCHASPNAGWPEAAMAGALAVRLGGPARYDGVPQDKPWMGEGREADVRAMRAGLRVYLRACLMLWLLAALWEGMGR</sequence>
<dbReference type="InterPro" id="IPR004485">
    <property type="entry name" value="Cobalamin_biosynth_CobD/CbiB"/>
</dbReference>
<protein>
    <recommendedName>
        <fullName evidence="9">Cobalamin biosynthesis protein CobD</fullName>
    </recommendedName>
</protein>
<dbReference type="HAMAP" id="MF_00024">
    <property type="entry name" value="CobD_CbiB"/>
    <property type="match status" value="1"/>
</dbReference>
<dbReference type="GO" id="GO:0015420">
    <property type="term" value="F:ABC-type vitamin B12 transporter activity"/>
    <property type="evidence" value="ECO:0007669"/>
    <property type="project" value="UniProtKB-UniRule"/>
</dbReference>
<evidence type="ECO:0000256" key="1">
    <source>
        <dbReference type="ARBA" id="ARBA00004651"/>
    </source>
</evidence>
<feature type="transmembrane region" description="Helical" evidence="9">
    <location>
        <begin position="156"/>
        <end position="178"/>
    </location>
</feature>
<evidence type="ECO:0000256" key="9">
    <source>
        <dbReference type="HAMAP-Rule" id="MF_00024"/>
    </source>
</evidence>
<dbReference type="Pfam" id="PF03186">
    <property type="entry name" value="CobD_Cbib"/>
    <property type="match status" value="1"/>
</dbReference>
<dbReference type="EMBL" id="LBIC01000005">
    <property type="protein sequence ID" value="KKW91957.1"/>
    <property type="molecule type" value="Genomic_DNA"/>
</dbReference>
<evidence type="ECO:0000256" key="6">
    <source>
        <dbReference type="ARBA" id="ARBA00022692"/>
    </source>
</evidence>
<comment type="similarity">
    <text evidence="3 9">Belongs to the CobD/CbiB family.</text>
</comment>
<keyword evidence="4 9" id="KW-1003">Cell membrane</keyword>
<keyword evidence="11" id="KW-1185">Reference proteome</keyword>
<comment type="function">
    <text evidence="9">Converts cobyric acid to cobinamide by the addition of aminopropanol on the F carboxylic group.</text>
</comment>
<dbReference type="STRING" id="56193.YP76_12805"/>
<reference evidence="10 11" key="1">
    <citation type="submission" date="2015-04" db="EMBL/GenBank/DDBJ databases">
        <title>Genome sequence of aromatic hydrocarbons-degrading Sphingobium chungbukense DJ77.</title>
        <authorList>
            <person name="Kim Y.-C."/>
            <person name="Chae J.-C."/>
        </authorList>
    </citation>
    <scope>NUCLEOTIDE SEQUENCE [LARGE SCALE GENOMIC DNA]</scope>
    <source>
        <strain evidence="10 11">DJ77</strain>
    </source>
</reference>